<dbReference type="Gene3D" id="2.30.29.30">
    <property type="entry name" value="Pleckstrin-homology domain (PH domain)/Phosphotyrosine-binding domain (PTB)"/>
    <property type="match status" value="1"/>
</dbReference>
<dbReference type="Proteomes" id="UP001381693">
    <property type="component" value="Unassembled WGS sequence"/>
</dbReference>
<evidence type="ECO:0000256" key="5">
    <source>
        <dbReference type="ARBA" id="ARBA00022771"/>
    </source>
</evidence>
<evidence type="ECO:0000259" key="8">
    <source>
        <dbReference type="PROSITE" id="PS50003"/>
    </source>
</evidence>
<dbReference type="Gene3D" id="3.30.40.10">
    <property type="entry name" value="Zinc/RING finger domain, C3HC4 (zinc finger)"/>
    <property type="match status" value="1"/>
</dbReference>
<dbReference type="GO" id="GO:0008270">
    <property type="term" value="F:zinc ion binding"/>
    <property type="evidence" value="ECO:0007669"/>
    <property type="project" value="UniProtKB-KW"/>
</dbReference>
<evidence type="ECO:0000256" key="6">
    <source>
        <dbReference type="ARBA" id="ARBA00022833"/>
    </source>
</evidence>
<protein>
    <submittedName>
        <fullName evidence="10">FYVE, RhoGEF and PH domain-containing protein 5</fullName>
    </submittedName>
</protein>
<dbReference type="PROSITE" id="PS50003">
    <property type="entry name" value="PH_DOMAIN"/>
    <property type="match status" value="1"/>
</dbReference>
<dbReference type="GO" id="GO:0005737">
    <property type="term" value="C:cytoplasm"/>
    <property type="evidence" value="ECO:0007669"/>
    <property type="project" value="UniProtKB-SubCell"/>
</dbReference>
<dbReference type="SUPFAM" id="SSF50729">
    <property type="entry name" value="PH domain-like"/>
    <property type="match status" value="1"/>
</dbReference>
<evidence type="ECO:0000256" key="7">
    <source>
        <dbReference type="PROSITE-ProRule" id="PRU00091"/>
    </source>
</evidence>
<keyword evidence="6" id="KW-0862">Zinc</keyword>
<gene>
    <name evidence="10" type="primary">FGD5</name>
    <name evidence="10" type="ORF">SK128_010186</name>
</gene>
<keyword evidence="2" id="KW-0963">Cytoplasm</keyword>
<evidence type="ECO:0000256" key="1">
    <source>
        <dbReference type="ARBA" id="ARBA00004496"/>
    </source>
</evidence>
<dbReference type="PANTHER" id="PTHR12673:SF267">
    <property type="entry name" value="PROTEIN CBG10230"/>
    <property type="match status" value="1"/>
</dbReference>
<dbReference type="PANTHER" id="PTHR12673">
    <property type="entry name" value="FACIOGENITAL DYSPLASIA PROTEIN"/>
    <property type="match status" value="1"/>
</dbReference>
<evidence type="ECO:0000256" key="3">
    <source>
        <dbReference type="ARBA" id="ARBA00022658"/>
    </source>
</evidence>
<dbReference type="SUPFAM" id="SSF57903">
    <property type="entry name" value="FYVE/PHD zinc finger"/>
    <property type="match status" value="1"/>
</dbReference>
<keyword evidence="3" id="KW-0344">Guanine-nucleotide releasing factor</keyword>
<dbReference type="AlphaFoldDB" id="A0AAN8X794"/>
<keyword evidence="11" id="KW-1185">Reference proteome</keyword>
<sequence length="431" mass="49198">MKLLALRCRLTRSQHATSAGDDKNQPTTAASTSNFSYELIRPGRDLLKEGELLKLCRRVMQPRYYILLSDVLLYTSYISSGPGGALKLNYELPLEGMRVETPKAEDFKNEFSVISTSRSFTLQASTAEERDAWITTLREAIEENALRRSTFLQAKIPSYQQPTTSTLGKQAPVWIPDYRVTMCQQCTAEFTLTFRRHHCRACGKVVCDHCSANRAPLQYKRNQSMRVCDRCFEVLQQEFETKYRGSMMTEDTQEVKVRRVASLKAQFKRGDRENRTHVRKKVPERLLECGRHAHLKVHCKGGRDRQVYKQEDAGEAGVKTQARLERQDAGDTGAGECIEAPEVEGTGFIGGGSTLTKNWSRQVWKDTLFFSGDCSVPDRVGALSLELSQPFLYQSKRFFQFSGCASLRLWARYFFLLLNHLLLQLNEVLNR</sequence>
<dbReference type="SMART" id="SM00233">
    <property type="entry name" value="PH"/>
    <property type="match status" value="1"/>
</dbReference>
<name>A0AAN8X794_HALRR</name>
<evidence type="ECO:0000313" key="11">
    <source>
        <dbReference type="Proteomes" id="UP001381693"/>
    </source>
</evidence>
<feature type="domain" description="FYVE-type" evidence="9">
    <location>
        <begin position="177"/>
        <end position="236"/>
    </location>
</feature>
<dbReference type="SMART" id="SM00064">
    <property type="entry name" value="FYVE"/>
    <property type="match status" value="1"/>
</dbReference>
<dbReference type="InterPro" id="IPR011993">
    <property type="entry name" value="PH-like_dom_sf"/>
</dbReference>
<evidence type="ECO:0000256" key="2">
    <source>
        <dbReference type="ARBA" id="ARBA00022490"/>
    </source>
</evidence>
<dbReference type="InterPro" id="IPR001849">
    <property type="entry name" value="PH_domain"/>
</dbReference>
<evidence type="ECO:0000313" key="10">
    <source>
        <dbReference type="EMBL" id="KAK7079185.1"/>
    </source>
</evidence>
<dbReference type="InterPro" id="IPR013083">
    <property type="entry name" value="Znf_RING/FYVE/PHD"/>
</dbReference>
<reference evidence="10 11" key="1">
    <citation type="submission" date="2023-11" db="EMBL/GenBank/DDBJ databases">
        <title>Halocaridina rubra genome assembly.</title>
        <authorList>
            <person name="Smith C."/>
        </authorList>
    </citation>
    <scope>NUCLEOTIDE SEQUENCE [LARGE SCALE GENOMIC DNA]</scope>
    <source>
        <strain evidence="10">EP-1</strain>
        <tissue evidence="10">Whole</tissue>
    </source>
</reference>
<dbReference type="InterPro" id="IPR011011">
    <property type="entry name" value="Znf_FYVE_PHD"/>
</dbReference>
<evidence type="ECO:0000259" key="9">
    <source>
        <dbReference type="PROSITE" id="PS50178"/>
    </source>
</evidence>
<dbReference type="InterPro" id="IPR017455">
    <property type="entry name" value="Znf_FYVE-rel"/>
</dbReference>
<evidence type="ECO:0000256" key="4">
    <source>
        <dbReference type="ARBA" id="ARBA00022723"/>
    </source>
</evidence>
<dbReference type="PROSITE" id="PS50178">
    <property type="entry name" value="ZF_FYVE"/>
    <property type="match status" value="1"/>
</dbReference>
<comment type="subcellular location">
    <subcellularLocation>
        <location evidence="1">Cytoplasm</location>
    </subcellularLocation>
</comment>
<proteinExistence type="predicted"/>
<comment type="caution">
    <text evidence="10">The sequence shown here is derived from an EMBL/GenBank/DDBJ whole genome shotgun (WGS) entry which is preliminary data.</text>
</comment>
<dbReference type="EMBL" id="JAXCGZ010007567">
    <property type="protein sequence ID" value="KAK7079185.1"/>
    <property type="molecule type" value="Genomic_DNA"/>
</dbReference>
<feature type="domain" description="PH" evidence="8">
    <location>
        <begin position="45"/>
        <end position="142"/>
    </location>
</feature>
<dbReference type="Pfam" id="PF01363">
    <property type="entry name" value="FYVE"/>
    <property type="match status" value="1"/>
</dbReference>
<dbReference type="GO" id="GO:0005085">
    <property type="term" value="F:guanyl-nucleotide exchange factor activity"/>
    <property type="evidence" value="ECO:0007669"/>
    <property type="project" value="UniProtKB-KW"/>
</dbReference>
<dbReference type="Pfam" id="PF00169">
    <property type="entry name" value="PH"/>
    <property type="match status" value="1"/>
</dbReference>
<organism evidence="10 11">
    <name type="scientific">Halocaridina rubra</name>
    <name type="common">Hawaiian red shrimp</name>
    <dbReference type="NCBI Taxonomy" id="373956"/>
    <lineage>
        <taxon>Eukaryota</taxon>
        <taxon>Metazoa</taxon>
        <taxon>Ecdysozoa</taxon>
        <taxon>Arthropoda</taxon>
        <taxon>Crustacea</taxon>
        <taxon>Multicrustacea</taxon>
        <taxon>Malacostraca</taxon>
        <taxon>Eumalacostraca</taxon>
        <taxon>Eucarida</taxon>
        <taxon>Decapoda</taxon>
        <taxon>Pleocyemata</taxon>
        <taxon>Caridea</taxon>
        <taxon>Atyoidea</taxon>
        <taxon>Atyidae</taxon>
        <taxon>Halocaridina</taxon>
    </lineage>
</organism>
<accession>A0AAN8X794</accession>
<keyword evidence="4" id="KW-0479">Metal-binding</keyword>
<keyword evidence="5 7" id="KW-0863">Zinc-finger</keyword>
<dbReference type="InterPro" id="IPR000306">
    <property type="entry name" value="Znf_FYVE"/>
</dbReference>
<dbReference type="InterPro" id="IPR051092">
    <property type="entry name" value="FYVE_RhoGEF_PH"/>
</dbReference>